<evidence type="ECO:0000256" key="1">
    <source>
        <dbReference type="ARBA" id="ARBA00022670"/>
    </source>
</evidence>
<evidence type="ECO:0000313" key="9">
    <source>
        <dbReference type="EMBL" id="SDM51107.1"/>
    </source>
</evidence>
<keyword evidence="5 6" id="KW-0482">Metalloprotease</keyword>
<dbReference type="Pfam" id="PF08439">
    <property type="entry name" value="Peptidase_M3_N"/>
    <property type="match status" value="1"/>
</dbReference>
<feature type="domain" description="Oligopeptidase F N-terminal" evidence="8">
    <location>
        <begin position="113"/>
        <end position="181"/>
    </location>
</feature>
<dbReference type="NCBIfam" id="TIGR00181">
    <property type="entry name" value="pepF"/>
    <property type="match status" value="1"/>
</dbReference>
<accession>A0A1G9TTP9</accession>
<keyword evidence="1 6" id="KW-0645">Protease</keyword>
<dbReference type="EC" id="3.4.24.-" evidence="6"/>
<dbReference type="CDD" id="cd09608">
    <property type="entry name" value="M3B_PepF"/>
    <property type="match status" value="1"/>
</dbReference>
<evidence type="ECO:0000256" key="5">
    <source>
        <dbReference type="ARBA" id="ARBA00023049"/>
    </source>
</evidence>
<evidence type="ECO:0000256" key="3">
    <source>
        <dbReference type="ARBA" id="ARBA00022801"/>
    </source>
</evidence>
<dbReference type="Gene3D" id="1.20.140.70">
    <property type="entry name" value="Oligopeptidase f, N-terminal domain"/>
    <property type="match status" value="1"/>
</dbReference>
<dbReference type="Proteomes" id="UP000187651">
    <property type="component" value="Unassembled WGS sequence"/>
</dbReference>
<dbReference type="EMBL" id="FNHZ01000001">
    <property type="protein sequence ID" value="SDM51107.1"/>
    <property type="molecule type" value="Genomic_DNA"/>
</dbReference>
<organism evidence="9 10">
    <name type="scientific">Lachnospira pectinoschiza</name>
    <dbReference type="NCBI Taxonomy" id="28052"/>
    <lineage>
        <taxon>Bacteria</taxon>
        <taxon>Bacillati</taxon>
        <taxon>Bacillota</taxon>
        <taxon>Clostridia</taxon>
        <taxon>Lachnospirales</taxon>
        <taxon>Lachnospiraceae</taxon>
        <taxon>Lachnospira</taxon>
    </lineage>
</organism>
<proteinExistence type="inferred from homology"/>
<evidence type="ECO:0000313" key="10">
    <source>
        <dbReference type="Proteomes" id="UP000187651"/>
    </source>
</evidence>
<dbReference type="Pfam" id="PF01432">
    <property type="entry name" value="Peptidase_M3"/>
    <property type="match status" value="1"/>
</dbReference>
<dbReference type="InterPro" id="IPR013647">
    <property type="entry name" value="OligopepF_N_dom"/>
</dbReference>
<dbReference type="InterPro" id="IPR045090">
    <property type="entry name" value="Pept_M3A_M3B"/>
</dbReference>
<dbReference type="InterPro" id="IPR004438">
    <property type="entry name" value="Peptidase_M3B"/>
</dbReference>
<keyword evidence="10" id="KW-1185">Reference proteome</keyword>
<evidence type="ECO:0000256" key="6">
    <source>
        <dbReference type="RuleBase" id="RU368091"/>
    </source>
</evidence>
<dbReference type="PANTHER" id="PTHR11804:SF84">
    <property type="entry name" value="SACCHAROLYSIN"/>
    <property type="match status" value="1"/>
</dbReference>
<comment type="function">
    <text evidence="6">Has oligopeptidase activity and degrades a variety of small bioactive peptides.</text>
</comment>
<keyword evidence="4 6" id="KW-0862">Zinc</keyword>
<dbReference type="GO" id="GO:0046872">
    <property type="term" value="F:metal ion binding"/>
    <property type="evidence" value="ECO:0007669"/>
    <property type="project" value="UniProtKB-UniRule"/>
</dbReference>
<keyword evidence="3 6" id="KW-0378">Hydrolase</keyword>
<comment type="cofactor">
    <cofactor evidence="6">
        <name>Zn(2+)</name>
        <dbReference type="ChEBI" id="CHEBI:29105"/>
    </cofactor>
    <text evidence="6">Binds 1 zinc ion.</text>
</comment>
<evidence type="ECO:0000256" key="4">
    <source>
        <dbReference type="ARBA" id="ARBA00022833"/>
    </source>
</evidence>
<dbReference type="AlphaFoldDB" id="A0A1G9TTP9"/>
<dbReference type="GO" id="GO:0006518">
    <property type="term" value="P:peptide metabolic process"/>
    <property type="evidence" value="ECO:0007669"/>
    <property type="project" value="TreeGrafter"/>
</dbReference>
<sequence>MALKERKEINDKFKWAVNDIYASDAAWKEDLGELEKLAAIPCQYKGEIAKGVENLYAAIKESDEVDYKVERVYVYAFMKYYEDTSNAQYQEMSGKAQAIAVKMAEKYSFLEPEILAIDEETLRGYIKTEPMCEYAHLIEDMLATKEHSLSDKEEAILAKVANVTGVSGDIFSKFNNADVKFKKVTDSKGEEHDLTNGRYGALMESQDRELRKSAFENLYASYKDNINTIAAMFYGNVKQAVFYADVRKYNSSLERYLSGSFIPTDVYKSLINTVNENLDLMHRYVSLRKKELKLSELHFYDIYAPMVKDFNWEVSYEEAKEMALKALAPMGEDYVEIVKSGYENGWVDVYENKGKRSGAFSWGCYGTHPYIFLNYTDTLNDVFTLIHETGHAMHTYYSNNTQPYVYAGYRIFVAEVASTVNESLLMQYLLKNCTDKEQKKYLLNHYFEQFKGTLYRQTMFAEFEMKAHEMVENGEVLSASNLCGLYKGLNEKYFGKDMIIDDNIAYEWARIPHFYTPFYVYQYATGYSAAIAISLKILEGDEEVLEGYKKFLKSGSSMHPIELLKLAKVDMTKPEVVSDALKVFKDLLDQWEEL</sequence>
<protein>
    <recommendedName>
        <fullName evidence="6">Oligopeptidase F</fullName>
        <ecNumber evidence="6">3.4.24.-</ecNumber>
    </recommendedName>
</protein>
<dbReference type="GO" id="GO:0004222">
    <property type="term" value="F:metalloendopeptidase activity"/>
    <property type="evidence" value="ECO:0007669"/>
    <property type="project" value="UniProtKB-UniRule"/>
</dbReference>
<dbReference type="InterPro" id="IPR042088">
    <property type="entry name" value="OligoPept_F_C"/>
</dbReference>
<reference evidence="10" key="1">
    <citation type="submission" date="2016-10" db="EMBL/GenBank/DDBJ databases">
        <authorList>
            <person name="Varghese N."/>
            <person name="Submissions S."/>
        </authorList>
    </citation>
    <scope>NUCLEOTIDE SEQUENCE [LARGE SCALE GENOMIC DNA]</scope>
    <source>
        <strain evidence="10">M83</strain>
    </source>
</reference>
<comment type="similarity">
    <text evidence="6">Belongs to the peptidase M3B family.</text>
</comment>
<feature type="domain" description="Peptidase M3A/M3B catalytic" evidence="7">
    <location>
        <begin position="202"/>
        <end position="581"/>
    </location>
</feature>
<dbReference type="SUPFAM" id="SSF55486">
    <property type="entry name" value="Metalloproteases ('zincins'), catalytic domain"/>
    <property type="match status" value="1"/>
</dbReference>
<dbReference type="RefSeq" id="WP_242869312.1">
    <property type="nucleotide sequence ID" value="NZ_FNHZ01000001.1"/>
</dbReference>
<keyword evidence="2 6" id="KW-0479">Metal-binding</keyword>
<name>A0A1G9TTP9_9FIRM</name>
<gene>
    <name evidence="9" type="ORF">SAMN05216544_0491</name>
</gene>
<dbReference type="Gene3D" id="1.10.1370.20">
    <property type="entry name" value="Oligoendopeptidase f, C-terminal domain"/>
    <property type="match status" value="1"/>
</dbReference>
<dbReference type="PANTHER" id="PTHR11804">
    <property type="entry name" value="PROTEASE M3 THIMET OLIGOPEPTIDASE-RELATED"/>
    <property type="match status" value="1"/>
</dbReference>
<evidence type="ECO:0000256" key="2">
    <source>
        <dbReference type="ARBA" id="ARBA00022723"/>
    </source>
</evidence>
<evidence type="ECO:0000259" key="7">
    <source>
        <dbReference type="Pfam" id="PF01432"/>
    </source>
</evidence>
<dbReference type="Gene3D" id="1.10.287.830">
    <property type="entry name" value="putative peptidase helix hairpin domain like"/>
    <property type="match status" value="1"/>
</dbReference>
<dbReference type="InterPro" id="IPR001567">
    <property type="entry name" value="Pept_M3A_M3B_dom"/>
</dbReference>
<dbReference type="GO" id="GO:0006508">
    <property type="term" value="P:proteolysis"/>
    <property type="evidence" value="ECO:0007669"/>
    <property type="project" value="UniProtKB-KW"/>
</dbReference>
<evidence type="ECO:0000259" key="8">
    <source>
        <dbReference type="Pfam" id="PF08439"/>
    </source>
</evidence>